<sequence length="1188" mass="131965">MTFHYSAEDIRVEDNHILKARLQRADGEWNDAEIDLNQFIGNDSGYFIWDGENFSDSAENVHFTIEGDGEVPVLRADLRDGDGNVEQRDVNLAERISNNDGEFSYSLVQCDSILNDNTVTLPPHNALSRGDAFTPTVNSSTAILINGNNPLDEICTDESRSVLADASAASCNNSPASQVTGKWVPRDNALRAESSSPRPRPPPIPLPSSGVSGDCRMSGRRLRTFLRRFPNALAGLRLGSSNGLHLPVSQTAAEMRCHDMTPMEVKRPVRSSPPSLFWPPSLHEDILSRLRKKDETMADADEGLQAPSTEDRVMDDSAESLPASSSENDDMAMEDVGSSIQRQLTVEELFESLRASHPPSPSVIPLKPYPRTTNHSIWRKIKGYGPGFLADLRDENGQASKSVLSIVPSLHEEIVKHIKDVKNSRGLINLLELRFNGGLISIQQLRALWRCAMHVRANTVVPVERRIDYSWPYDEIRALLMTVAGKPTVELAPIEPPSHRPSTPEAPLGEASTSPPPPVDDGVQFDLQLQSAQPEVLGSKATCSYEQDRVKAVKKLFNLIASSSYDNIALGLTDTCLSWDEIRDLAKSEEYQFLKSRIGTTQRRAKPDHDRYIIDRVQYWRERKNVRIHIEAQNPTSPRAADVPALPKRGKEHVEALDTKRTRRAEDGVEAAQDAKHCHDRNDEEDELAVDETASQRARIEPDSAYNTGLNSNHEAPLSELEYHEHSLLTVIISAPPYTARHVANPVMGSGMSRVSRRARPEGDSTAEPLPARSHDETHGDGWRSMIEVSGVVSGIHSPCRVGNSLDGNGLDGNGLDDLGYDVALHVVNSDDVLFRHTRKSGVGRDWSYSHLFSRVAMKKSSVPRSRNSLNKHTMHSTLRSIRPLSTPFKLTKQASRIQLGNATPLPSWARSFHASTSLRVVDLAYKLHDNNGKAKGDPIVIIHGLFGSKRNNQGVSNVFARELSRPVYAIDTRNHGDSPHDKTHNYVALAEDVEAFLQKHNLKNSTLIGHSMGAKTVMAMALRNPDCCANIIPVDNSPVDAALSSDFPKYAEGMKKVEEGRPKSQKAADELMQPYAKDLPVRQFLLSNLVRPAPGEPMQWRIPIQVLSKSLDNMADFPFTNPDTHSFSKRALFIRGTKSHYVSDETLPIIGRFFPRFELVDVDCGHWVISEKPEEFIKAVVEFLREE</sequence>
<keyword evidence="2" id="KW-1185">Reference proteome</keyword>
<evidence type="ECO:0000313" key="1">
    <source>
        <dbReference type="EMBL" id="KAJ8107439.1"/>
    </source>
</evidence>
<reference evidence="1" key="1">
    <citation type="submission" date="2022-11" db="EMBL/GenBank/DDBJ databases">
        <title>Genome Sequence of Boeremia exigua.</title>
        <authorList>
            <person name="Buettner E."/>
        </authorList>
    </citation>
    <scope>NUCLEOTIDE SEQUENCE</scope>
    <source>
        <strain evidence="1">CU02</strain>
    </source>
</reference>
<evidence type="ECO:0000313" key="2">
    <source>
        <dbReference type="Proteomes" id="UP001153331"/>
    </source>
</evidence>
<proteinExistence type="predicted"/>
<gene>
    <name evidence="1" type="ORF">OPT61_g8865</name>
</gene>
<dbReference type="EMBL" id="JAPHNI010000928">
    <property type="protein sequence ID" value="KAJ8107439.1"/>
    <property type="molecule type" value="Genomic_DNA"/>
</dbReference>
<dbReference type="Proteomes" id="UP001153331">
    <property type="component" value="Unassembled WGS sequence"/>
</dbReference>
<name>A0ACC2HWW2_9PLEO</name>
<accession>A0ACC2HWW2</accession>
<protein>
    <submittedName>
        <fullName evidence="1">Uncharacterized protein</fullName>
    </submittedName>
</protein>
<organism evidence="1 2">
    <name type="scientific">Boeremia exigua</name>
    <dbReference type="NCBI Taxonomy" id="749465"/>
    <lineage>
        <taxon>Eukaryota</taxon>
        <taxon>Fungi</taxon>
        <taxon>Dikarya</taxon>
        <taxon>Ascomycota</taxon>
        <taxon>Pezizomycotina</taxon>
        <taxon>Dothideomycetes</taxon>
        <taxon>Pleosporomycetidae</taxon>
        <taxon>Pleosporales</taxon>
        <taxon>Pleosporineae</taxon>
        <taxon>Didymellaceae</taxon>
        <taxon>Boeremia</taxon>
    </lineage>
</organism>
<comment type="caution">
    <text evidence="1">The sequence shown here is derived from an EMBL/GenBank/DDBJ whole genome shotgun (WGS) entry which is preliminary data.</text>
</comment>